<evidence type="ECO:0000256" key="1">
    <source>
        <dbReference type="SAM" id="MobiDB-lite"/>
    </source>
</evidence>
<feature type="compositionally biased region" description="Basic and acidic residues" evidence="1">
    <location>
        <begin position="34"/>
        <end position="44"/>
    </location>
</feature>
<proteinExistence type="predicted"/>
<feature type="compositionally biased region" description="Low complexity" evidence="1">
    <location>
        <begin position="363"/>
        <end position="382"/>
    </location>
</feature>
<comment type="caution">
    <text evidence="3">The sequence shown here is derived from an EMBL/GenBank/DDBJ whole genome shotgun (WGS) entry which is preliminary data.</text>
</comment>
<evidence type="ECO:0000313" key="4">
    <source>
        <dbReference type="Proteomes" id="UP000663841"/>
    </source>
</evidence>
<accession>A0A8H3C498</accession>
<reference evidence="3" key="1">
    <citation type="submission" date="2021-01" db="EMBL/GenBank/DDBJ databases">
        <authorList>
            <person name="Kaushik A."/>
        </authorList>
    </citation>
    <scope>NUCLEOTIDE SEQUENCE</scope>
    <source>
        <strain evidence="3">AG3-T5</strain>
    </source>
</reference>
<dbReference type="InterPro" id="IPR036047">
    <property type="entry name" value="F-box-like_dom_sf"/>
</dbReference>
<dbReference type="InterPro" id="IPR001810">
    <property type="entry name" value="F-box_dom"/>
</dbReference>
<feature type="region of interest" description="Disordered" evidence="1">
    <location>
        <begin position="1"/>
        <end position="64"/>
    </location>
</feature>
<dbReference type="CDD" id="cd09917">
    <property type="entry name" value="F-box_SF"/>
    <property type="match status" value="1"/>
</dbReference>
<gene>
    <name evidence="3" type="ORF">RDB_LOCUS178306</name>
</gene>
<name>A0A8H3C498_9AGAM</name>
<feature type="compositionally biased region" description="Basic residues" evidence="1">
    <location>
        <begin position="464"/>
        <end position="486"/>
    </location>
</feature>
<feature type="compositionally biased region" description="Polar residues" evidence="1">
    <location>
        <begin position="20"/>
        <end position="33"/>
    </location>
</feature>
<evidence type="ECO:0000259" key="2">
    <source>
        <dbReference type="PROSITE" id="PS50181"/>
    </source>
</evidence>
<dbReference type="Proteomes" id="UP000663841">
    <property type="component" value="Unassembled WGS sequence"/>
</dbReference>
<dbReference type="EMBL" id="CAJMWW010000469">
    <property type="protein sequence ID" value="CAE6471514.1"/>
    <property type="molecule type" value="Genomic_DNA"/>
</dbReference>
<protein>
    <recommendedName>
        <fullName evidence="2">F-box domain-containing protein</fullName>
    </recommendedName>
</protein>
<dbReference type="PROSITE" id="PS50181">
    <property type="entry name" value="FBOX"/>
    <property type="match status" value="1"/>
</dbReference>
<evidence type="ECO:0000313" key="3">
    <source>
        <dbReference type="EMBL" id="CAE6471514.1"/>
    </source>
</evidence>
<dbReference type="SUPFAM" id="SSF81383">
    <property type="entry name" value="F-box domain"/>
    <property type="match status" value="1"/>
</dbReference>
<dbReference type="AlphaFoldDB" id="A0A8H3C498"/>
<organism evidence="3 4">
    <name type="scientific">Rhizoctonia solani</name>
    <dbReference type="NCBI Taxonomy" id="456999"/>
    <lineage>
        <taxon>Eukaryota</taxon>
        <taxon>Fungi</taxon>
        <taxon>Dikarya</taxon>
        <taxon>Basidiomycota</taxon>
        <taxon>Agaricomycotina</taxon>
        <taxon>Agaricomycetes</taxon>
        <taxon>Cantharellales</taxon>
        <taxon>Ceratobasidiaceae</taxon>
        <taxon>Rhizoctonia</taxon>
    </lineage>
</organism>
<feature type="region of interest" description="Disordered" evidence="1">
    <location>
        <begin position="363"/>
        <end position="386"/>
    </location>
</feature>
<feature type="region of interest" description="Disordered" evidence="1">
    <location>
        <begin position="455"/>
        <end position="497"/>
    </location>
</feature>
<feature type="domain" description="F-box" evidence="2">
    <location>
        <begin position="67"/>
        <end position="116"/>
    </location>
</feature>
<sequence length="772" mass="87796">MPLTRGMAAAQAAGKRKTTQSKANNSHGFQAQESAEKALENEHPPRKRARDTKTSTQAPRRPRKARLSQLLDMPPEVFHEVASHLLPADLLSLARSNKFFRKMFMSRTSEHLWKRALANNPDIPDCPPELSIPQYVSLLFSKTCSSCGTKVLRRMDPYLYVRLCTSCRDAQIIEVSLLNDLIPILPVSDVIKEPRLGYGYTSRTELLKVAATATKVLLDKNTVWREERMDEMDERREHGMELEEYLDMIEEVREMELDQLKTQRRDQIEARLLDEGWTKQSTKPSPDNTTEWNRLASQPKPLTDRIWNNLYPKLIPLLKSNQTYNDELDKKNRRRDRIKKLQALLASIMSALPPLVHLVRKTSSIGPESSSPHTSSTPFTNTANSDFKVEQPFPSINELLTWPMIKDIVDDDTSLEQVETRFSKIRDEFDRGVLEWRDKIERDLVAIWTDGREDETKLESTSKGKGKGKGKGKAVARTTKTTRKSRATTGPTNASDHSVDLVLPEFVATYTKPDGTSTTNISDLPPNLQLLLRADTIFGSIDGPFLDRTYPAIVPRAVPFYVILGGPEELKYGDRWNASHIKRDDEMSAVAKQLLVRAGRPGATSVEMKALGANFRCGRCIRMLADTWEDLVAHYNTEQRRHRHAQEKIRAEPERGFIFHNTHGLEAENSQPFAHLMTPQAAANYMAQLSMEHSPLMTCLKCQEMGINARYTHTFAAGFESPINRHLHDVHGVLAAQPGLHFQGWYDEPYFFDSDFEDLDDSEEEWGITGFD</sequence>